<comment type="caution">
    <text evidence="1">The sequence shown here is derived from an EMBL/GenBank/DDBJ whole genome shotgun (WGS) entry which is preliminary data.</text>
</comment>
<evidence type="ECO:0000313" key="2">
    <source>
        <dbReference type="Proteomes" id="UP000264330"/>
    </source>
</evidence>
<dbReference type="EMBL" id="DPMF01000033">
    <property type="protein sequence ID" value="HCV79756.1"/>
    <property type="molecule type" value="Genomic_DNA"/>
</dbReference>
<proteinExistence type="predicted"/>
<accession>A0A3D5IXI3</accession>
<sequence length="113" mass="13286">MLSMKERFSKALTAIEYPKEKTSWNIGGIIKGKNAFYRFDVKEMFQLPDGTPAKKGRTNTEAQKMVLEIEDKWVILDLGELHKYIKKNKLTKVYVNDLISHLDWTIFLDKKEF</sequence>
<reference evidence="1 2" key="1">
    <citation type="journal article" date="2018" name="Nat. Biotechnol.">
        <title>A standardized bacterial taxonomy based on genome phylogeny substantially revises the tree of life.</title>
        <authorList>
            <person name="Parks D.H."/>
            <person name="Chuvochina M."/>
            <person name="Waite D.W."/>
            <person name="Rinke C."/>
            <person name="Skarshewski A."/>
            <person name="Chaumeil P.A."/>
            <person name="Hugenholtz P."/>
        </authorList>
    </citation>
    <scope>NUCLEOTIDE SEQUENCE [LARGE SCALE GENOMIC DNA]</scope>
    <source>
        <strain evidence="1">UBA9359</strain>
    </source>
</reference>
<name>A0A3D5IXI3_9FLAO</name>
<evidence type="ECO:0000313" key="1">
    <source>
        <dbReference type="EMBL" id="HCV79756.1"/>
    </source>
</evidence>
<dbReference type="Proteomes" id="UP000264330">
    <property type="component" value="Unassembled WGS sequence"/>
</dbReference>
<dbReference type="AlphaFoldDB" id="A0A3D5IXI3"/>
<gene>
    <name evidence="1" type="ORF">DGQ38_01755</name>
</gene>
<protein>
    <submittedName>
        <fullName evidence="1">Uncharacterized protein</fullName>
    </submittedName>
</protein>
<organism evidence="1 2">
    <name type="scientific">Zunongwangia profunda</name>
    <dbReference type="NCBI Taxonomy" id="398743"/>
    <lineage>
        <taxon>Bacteria</taxon>
        <taxon>Pseudomonadati</taxon>
        <taxon>Bacteroidota</taxon>
        <taxon>Flavobacteriia</taxon>
        <taxon>Flavobacteriales</taxon>
        <taxon>Flavobacteriaceae</taxon>
        <taxon>Zunongwangia</taxon>
    </lineage>
</organism>